<dbReference type="OrthoDB" id="10069833at2759"/>
<dbReference type="Pfam" id="PF00640">
    <property type="entry name" value="PID"/>
    <property type="match status" value="1"/>
</dbReference>
<keyword evidence="5" id="KW-0221">Differentiation</keyword>
<feature type="compositionally biased region" description="Basic and acidic residues" evidence="6">
    <location>
        <begin position="1154"/>
        <end position="1173"/>
    </location>
</feature>
<feature type="compositionally biased region" description="Low complexity" evidence="6">
    <location>
        <begin position="868"/>
        <end position="877"/>
    </location>
</feature>
<feature type="compositionally biased region" description="Acidic residues" evidence="6">
    <location>
        <begin position="1176"/>
        <end position="1185"/>
    </location>
</feature>
<feature type="region of interest" description="Disordered" evidence="6">
    <location>
        <begin position="1239"/>
        <end position="1397"/>
    </location>
</feature>
<feature type="compositionally biased region" description="Basic residues" evidence="6">
    <location>
        <begin position="1482"/>
        <end position="1494"/>
    </location>
</feature>
<dbReference type="EMBL" id="KB741211">
    <property type="protein sequence ID" value="ENN72740.1"/>
    <property type="molecule type" value="Genomic_DNA"/>
</dbReference>
<feature type="compositionally biased region" description="Basic and acidic residues" evidence="6">
    <location>
        <begin position="1120"/>
        <end position="1131"/>
    </location>
</feature>
<organism evidence="7">
    <name type="scientific">Dendroctonus ponderosae</name>
    <name type="common">Mountain pine beetle</name>
    <dbReference type="NCBI Taxonomy" id="77166"/>
    <lineage>
        <taxon>Eukaryota</taxon>
        <taxon>Metazoa</taxon>
        <taxon>Ecdysozoa</taxon>
        <taxon>Arthropoda</taxon>
        <taxon>Hexapoda</taxon>
        <taxon>Insecta</taxon>
        <taxon>Pterygota</taxon>
        <taxon>Neoptera</taxon>
        <taxon>Endopterygota</taxon>
        <taxon>Coleoptera</taxon>
        <taxon>Polyphaga</taxon>
        <taxon>Cucujiformia</taxon>
        <taxon>Curculionidae</taxon>
        <taxon>Scolytinae</taxon>
        <taxon>Dendroctonus</taxon>
    </lineage>
</organism>
<dbReference type="InterPro" id="IPR048561">
    <property type="entry name" value="Dab_PTB"/>
</dbReference>
<dbReference type="InterPro" id="IPR006020">
    <property type="entry name" value="PTB/PI_dom"/>
</dbReference>
<dbReference type="Gene3D" id="2.30.29.30">
    <property type="entry name" value="Pleckstrin-homology domain (PH domain)/Phosphotyrosine-binding domain (PTB)"/>
    <property type="match status" value="1"/>
</dbReference>
<feature type="compositionally biased region" description="Basic and acidic residues" evidence="6">
    <location>
        <begin position="1301"/>
        <end position="1313"/>
    </location>
</feature>
<dbReference type="GO" id="GO:0030154">
    <property type="term" value="P:cell differentiation"/>
    <property type="evidence" value="ECO:0007669"/>
    <property type="project" value="UniProtKB-KW"/>
</dbReference>
<feature type="compositionally biased region" description="Basic and acidic residues" evidence="6">
    <location>
        <begin position="737"/>
        <end position="752"/>
    </location>
</feature>
<feature type="region of interest" description="Disordered" evidence="6">
    <location>
        <begin position="868"/>
        <end position="1222"/>
    </location>
</feature>
<feature type="region of interest" description="Disordered" evidence="6">
    <location>
        <begin position="412"/>
        <end position="433"/>
    </location>
</feature>
<dbReference type="PANTHER" id="PTHR47695:SF3">
    <property type="entry name" value="PID DOMAIN-CONTAINING PROTEIN"/>
    <property type="match status" value="1"/>
</dbReference>
<comment type="subcellular location">
    <subcellularLocation>
        <location evidence="1">Cytoplasm</location>
    </subcellularLocation>
</comment>
<feature type="compositionally biased region" description="Acidic residues" evidence="6">
    <location>
        <begin position="1059"/>
        <end position="1068"/>
    </location>
</feature>
<feature type="compositionally biased region" description="Basic and acidic residues" evidence="6">
    <location>
        <begin position="415"/>
        <end position="432"/>
    </location>
</feature>
<evidence type="ECO:0000256" key="3">
    <source>
        <dbReference type="ARBA" id="ARBA00022490"/>
    </source>
</evidence>
<evidence type="ECO:0000256" key="1">
    <source>
        <dbReference type="ARBA" id="ARBA00004496"/>
    </source>
</evidence>
<feature type="non-terminal residue" evidence="7">
    <location>
        <position position="1"/>
    </location>
</feature>
<feature type="region of interest" description="Disordered" evidence="6">
    <location>
        <begin position="737"/>
        <end position="761"/>
    </location>
</feature>
<feature type="region of interest" description="Disordered" evidence="6">
    <location>
        <begin position="830"/>
        <end position="852"/>
    </location>
</feature>
<dbReference type="SMART" id="SM00462">
    <property type="entry name" value="PTB"/>
    <property type="match status" value="1"/>
</dbReference>
<dbReference type="HOGENOM" id="CLU_246433_0_0_1"/>
<feature type="compositionally biased region" description="Basic and acidic residues" evidence="6">
    <location>
        <begin position="613"/>
        <end position="622"/>
    </location>
</feature>
<feature type="compositionally biased region" description="Basic and acidic residues" evidence="6">
    <location>
        <begin position="1324"/>
        <end position="1334"/>
    </location>
</feature>
<keyword evidence="3" id="KW-0963">Cytoplasm</keyword>
<feature type="compositionally biased region" description="Polar residues" evidence="6">
    <location>
        <begin position="625"/>
        <end position="634"/>
    </location>
</feature>
<sequence>MSRQRLHGLGFDLSLARLNNNSLQGLRNFTVYASTSFRALPRDFGKIIKNETTKFLGDGVSFKAKLIGILEVSEARGDRMCQEALCDLKMAIRAAGEHKQRITINIAIDGLRLRDEKTGDCLYHHPVHKISFIAQDMTDSRAFGYIFGSPDTGHRFFGIKTDKAASQVVIAMRDLFQVVFALKKKEIELAKQHLEKSYLPTSPLFSDSPNSVSKPSEKSKNEPKGSASASESKNSGTAVADLVDLELELNSLQQGLNQMERITPSDPFGSKDDPFGDSFISYPVNKLILPPPPSSGRDRSSRTSEGSKPTALVAAEPLKDEKHEAAKQEIMSQFDVFTELDPLGTGRSKPYIDKKHFFQELKNPPKKPLKELASTNSSAAQDLFNINFNQPSATTKPPIYSNTAMFASDPFGEDPFVREDPFADSDFSKQDPFETEFATQQASKELQVLIQNNLSKPAMLRSSPKTVQFSNTNNFGSFASDTAIALQAQSVEISSESESIPEPPPPRPHSTLGEIQPPPLPPKKQSDIVLKPPPRPPHSEDYIEAFEKDLPDEKNSSPPLPVPQRKSKFESDFTLPPERPRKANQQSSDEDYLTPVSFPDRSNSPGILLPPPQRHEKDEPDGSKTFATSNEGLSNSLDGLDMTLSQLTLSGLNELAAKLKIPPHKLSNMTLVQLTNYLSTFIKAQSTLQANETSETPTFQADFAANFNNTSKSSKSEPSYDRYAVFRELQEEIKQTRVDAEPEELRAGKEVPEAPNDAPVDDDKYAALREIVEVEIKQADGEKGEASRSEAAKLDEEQTLAQLVEDINVANKERTVQEPPKQTIMEYMNDRTGATPDKSPARSPVMKSPVPSAITEIIQANARLTSGSLSDVLSGSSPEVDNTGSNSDIAKKNLDPAGESWAIFDQPSVPSESKEIQGAAQSEEGVSPWSSDSKEFGNRSPTEWKKEPKSVERRKKNRDQEGWWDTSADPEAPYYPSNRRSTDSYEEEYYDTHERPRRRRQTGWQHGSQQTTGGHSSSSRDVSPWEEEPRRREGRPGWGRHPRGHSFDRHRDVKHVDSWDEDDDYEYDEEHRGRSHYFQRHGSKDSERHSSAGSRDLEGDRWEDYGGEYGLERRHRRRREGGAKEGKERWCCPDWEEGEHGRDKTGRYLQRRANVPERRERYDERYRSSRESQDSPWEDEYSNDPEDTHSHYLAAKKSWKQRPSSASEMDRKTGEIKPRHYLGTGRIARLIYASFMRQFRNVSGGSDGERDRRYKGSRRSRSRDSQYSEPSHRHKPDSAVLRSQHRSKPHKTVEGEYADVNLKKLPPDGEIGNKKLPTGRKRPGKEPAGVKDEPPANTFPRKVATRTKSLFDNDFIPSDESPIIKDKGSKFNFDNNFDKPDADAPAMNRSMKGLRQQSLGIFDKSQLRLEKSFKSEAFQESKLSPRYHPKPRSPFEDDFSPSEKPDSVPEGNGISSIKEETDVPEEDEDSFGPPSVKMISSSRKKMLNKSRLSARRNDVNMKKSGSVNIFTRENDPFDDDFFSGVNAEEGASIQRSTELRWTEEFDDSDS</sequence>
<dbReference type="CDD" id="cd01215">
    <property type="entry name" value="PTB_Dab"/>
    <property type="match status" value="1"/>
</dbReference>
<dbReference type="OMA" id="PYIDKKH"/>
<evidence type="ECO:0000256" key="6">
    <source>
        <dbReference type="SAM" id="MobiDB-lite"/>
    </source>
</evidence>
<proteinExistence type="predicted"/>
<gene>
    <name evidence="7" type="ORF">YQE_10545</name>
</gene>
<feature type="compositionally biased region" description="Basic and acidic residues" evidence="6">
    <location>
        <begin position="537"/>
        <end position="555"/>
    </location>
</feature>
<keyword evidence="4" id="KW-0597">Phosphoprotein</keyword>
<feature type="compositionally biased region" description="Polar residues" evidence="6">
    <location>
        <begin position="879"/>
        <end position="888"/>
    </location>
</feature>
<evidence type="ECO:0000256" key="4">
    <source>
        <dbReference type="ARBA" id="ARBA00022553"/>
    </source>
</evidence>
<feature type="compositionally biased region" description="Basic and acidic residues" evidence="6">
    <location>
        <begin position="1082"/>
        <end position="1104"/>
    </location>
</feature>
<feature type="compositionally biased region" description="Basic and acidic residues" evidence="6">
    <location>
        <begin position="1045"/>
        <end position="1058"/>
    </location>
</feature>
<dbReference type="InterPro" id="IPR011993">
    <property type="entry name" value="PH-like_dom_sf"/>
</dbReference>
<feature type="region of interest" description="Disordered" evidence="6">
    <location>
        <begin position="200"/>
        <end position="235"/>
    </location>
</feature>
<evidence type="ECO:0000256" key="2">
    <source>
        <dbReference type="ARBA" id="ARBA00022473"/>
    </source>
</evidence>
<feature type="non-terminal residue" evidence="7">
    <location>
        <position position="1550"/>
    </location>
</feature>
<accession>N6TU06</accession>
<dbReference type="SUPFAM" id="SSF50729">
    <property type="entry name" value="PH domain-like"/>
    <property type="match status" value="1"/>
</dbReference>
<feature type="compositionally biased region" description="Basic and acidic residues" evidence="6">
    <location>
        <begin position="1208"/>
        <end position="1218"/>
    </location>
</feature>
<dbReference type="GO" id="GO:0005737">
    <property type="term" value="C:cytoplasm"/>
    <property type="evidence" value="ECO:0007669"/>
    <property type="project" value="UniProtKB-SubCell"/>
</dbReference>
<feature type="region of interest" description="Disordered" evidence="6">
    <location>
        <begin position="489"/>
        <end position="634"/>
    </location>
</feature>
<dbReference type="PANTHER" id="PTHR47695">
    <property type="entry name" value="PID DOMAIN-CONTAINING PROTEIN"/>
    <property type="match status" value="1"/>
</dbReference>
<evidence type="ECO:0000256" key="5">
    <source>
        <dbReference type="ARBA" id="ARBA00022782"/>
    </source>
</evidence>
<keyword evidence="2" id="KW-0217">Developmental protein</keyword>
<feature type="compositionally biased region" description="Low complexity" evidence="6">
    <location>
        <begin position="1002"/>
        <end position="1019"/>
    </location>
</feature>
<reference evidence="7" key="1">
    <citation type="journal article" date="2013" name="Genome Biol.">
        <title>Draft genome of the mountain pine beetle, Dendroctonus ponderosae Hopkins, a major forest pest.</title>
        <authorList>
            <person name="Keeling C.I."/>
            <person name="Yuen M.M."/>
            <person name="Liao N.Y."/>
            <person name="Docking T.R."/>
            <person name="Chan S.K."/>
            <person name="Taylor G.A."/>
            <person name="Palmquist D.L."/>
            <person name="Jackman S.D."/>
            <person name="Nguyen A."/>
            <person name="Li M."/>
            <person name="Henderson H."/>
            <person name="Janes J.K."/>
            <person name="Zhao Y."/>
            <person name="Pandoh P."/>
            <person name="Moore R."/>
            <person name="Sperling F.A."/>
            <person name="Huber D.P."/>
            <person name="Birol I."/>
            <person name="Jones S.J."/>
            <person name="Bohlmann J."/>
        </authorList>
    </citation>
    <scope>NUCLEOTIDE SEQUENCE</scope>
</reference>
<dbReference type="PROSITE" id="PS01179">
    <property type="entry name" value="PID"/>
    <property type="match status" value="1"/>
</dbReference>
<feature type="region of interest" description="Disordered" evidence="6">
    <location>
        <begin position="286"/>
        <end position="322"/>
    </location>
</feature>
<name>N6TU06_DENPD</name>
<feature type="region of interest" description="Disordered" evidence="6">
    <location>
        <begin position="1413"/>
        <end position="1550"/>
    </location>
</feature>
<evidence type="ECO:0000313" key="7">
    <source>
        <dbReference type="EMBL" id="ENN72740.1"/>
    </source>
</evidence>
<dbReference type="FunFam" id="2.30.29.30:FF:000262">
    <property type="entry name" value="Disabled, isoform F"/>
    <property type="match status" value="1"/>
</dbReference>
<feature type="compositionally biased region" description="Basic and acidic residues" evidence="6">
    <location>
        <begin position="932"/>
        <end position="951"/>
    </location>
</feature>
<protein>
    <submittedName>
        <fullName evidence="7">Uncharacterized protein</fullName>
    </submittedName>
</protein>